<organism evidence="5 6">
    <name type="scientific">Svornostia abyssi</name>
    <dbReference type="NCBI Taxonomy" id="2898438"/>
    <lineage>
        <taxon>Bacteria</taxon>
        <taxon>Bacillati</taxon>
        <taxon>Actinomycetota</taxon>
        <taxon>Thermoleophilia</taxon>
        <taxon>Solirubrobacterales</taxon>
        <taxon>Baekduiaceae</taxon>
        <taxon>Svornostia</taxon>
    </lineage>
</organism>
<sequence length="933" mass="98469">MTAEILERDAELGRLDALLDEIAAGGDGAVVLVEGPPGIGKTALLRTAGDQAERRPRVVVLRGIASELDRDFPFGLVHQVLDPVLASADDERRARLLAGAAARAEVVLDPRADSPGDDPGYAVLHGLYWLLVNLAEEAPVVLLLDDLHWSDRASLRLLEFLGRRLDGVPVLVLGTLRPAEPGAETDLLAAIAAGPVAHLLQPAPLTDAAAGRLLAEGLEREPEPAFVAACATATGGNPLLLRALAREASERGLRGRAGEARDLADLGASGLRVVVERRLGALGSDAGRLARAAAVLGDRRSLDDLADVAQLTEAEARTAADQLVAADLLNPEGWTYVHPLMREAVAATIPAGERAELHRRAAVRVREQGGRPDEVAVHLLSTEPAGDPETVALLRTAARRAAAEGAPETGAAQLQRALAEPPSREDRAAVLLELGELELRINSPRTAERLREALDLGLPLDGAARAYAALGAHAVLTDPYAALADLERGMAHAPDPVLAMRLEANLLEGSVFLTDLADRRRELLEAGAADPDASPVMLAHLAQHAGAVPYPVDEIVDLAERAVADGRLLQSIGPGNSTYNLLMHAVRYAERPELMVRLLDEGEAHARREGSARSALFLDHARAYHDLLFGSVAAGVAVAEGGLAAAREAGFFVPGDAFTAVTAELQLEADRLDDAVATVAALDAGPASATIAGPFAISARGLVRFLQDRRAEAEADWRLVLDLLGRRGWKAPLATRAGMRLATSLAARGELVEALALVDADLEVARAAGMRGAEGIALRVRGLVLGGDEGIETGREAVAILRESPLVLDAAWALHDLGAALRRAGHRADAREPLREGLDLADRIEAARVARLLREELAASGARPRRRALSGPASLTPSERRVAELAAKGLSNREIAESLYVTRKTVELHLGHAYAKLQIKTRTQLPEALADGG</sequence>
<evidence type="ECO:0000256" key="3">
    <source>
        <dbReference type="SAM" id="MobiDB-lite"/>
    </source>
</evidence>
<keyword evidence="1" id="KW-0547">Nucleotide-binding</keyword>
<dbReference type="Gene3D" id="1.10.10.10">
    <property type="entry name" value="Winged helix-like DNA-binding domain superfamily/Winged helix DNA-binding domain"/>
    <property type="match status" value="1"/>
</dbReference>
<name>A0ABY5PHR4_9ACTN</name>
<feature type="region of interest" description="Disordered" evidence="3">
    <location>
        <begin position="402"/>
        <end position="421"/>
    </location>
</feature>
<dbReference type="PRINTS" id="PR00038">
    <property type="entry name" value="HTHLUXR"/>
</dbReference>
<reference evidence="6" key="1">
    <citation type="submission" date="2021-11" db="EMBL/GenBank/DDBJ databases">
        <title>Cultivation dependent microbiological survey of springs from the worlds oldest radium mine currently devoted to the extraction of radon-saturated water.</title>
        <authorList>
            <person name="Kapinusova G."/>
            <person name="Smrhova T."/>
            <person name="Strejcek M."/>
            <person name="Suman J."/>
            <person name="Jani K."/>
            <person name="Pajer P."/>
            <person name="Uhlik O."/>
        </authorList>
    </citation>
    <scope>NUCLEOTIDE SEQUENCE [LARGE SCALE GENOMIC DNA]</scope>
    <source>
        <strain evidence="6">J379</strain>
    </source>
</reference>
<dbReference type="Pfam" id="PF00196">
    <property type="entry name" value="GerE"/>
    <property type="match status" value="1"/>
</dbReference>
<dbReference type="RefSeq" id="WP_353864716.1">
    <property type="nucleotide sequence ID" value="NZ_CP088295.1"/>
</dbReference>
<evidence type="ECO:0000313" key="5">
    <source>
        <dbReference type="EMBL" id="UUY04224.1"/>
    </source>
</evidence>
<dbReference type="SMART" id="SM00382">
    <property type="entry name" value="AAA"/>
    <property type="match status" value="1"/>
</dbReference>
<evidence type="ECO:0000256" key="1">
    <source>
        <dbReference type="ARBA" id="ARBA00022741"/>
    </source>
</evidence>
<dbReference type="SUPFAM" id="SSF46894">
    <property type="entry name" value="C-terminal effector domain of the bipartite response regulators"/>
    <property type="match status" value="1"/>
</dbReference>
<dbReference type="Proteomes" id="UP001058860">
    <property type="component" value="Chromosome"/>
</dbReference>
<evidence type="ECO:0000256" key="2">
    <source>
        <dbReference type="ARBA" id="ARBA00022840"/>
    </source>
</evidence>
<accession>A0ABY5PHR4</accession>
<dbReference type="InterPro" id="IPR027417">
    <property type="entry name" value="P-loop_NTPase"/>
</dbReference>
<dbReference type="InterPro" id="IPR036388">
    <property type="entry name" value="WH-like_DNA-bd_sf"/>
</dbReference>
<dbReference type="SUPFAM" id="SSF52540">
    <property type="entry name" value="P-loop containing nucleoside triphosphate hydrolases"/>
    <property type="match status" value="1"/>
</dbReference>
<dbReference type="PROSITE" id="PS00622">
    <property type="entry name" value="HTH_LUXR_1"/>
    <property type="match status" value="1"/>
</dbReference>
<dbReference type="PANTHER" id="PTHR16305:SF35">
    <property type="entry name" value="TRANSCRIPTIONAL ACTIVATOR DOMAIN"/>
    <property type="match status" value="1"/>
</dbReference>
<keyword evidence="6" id="KW-1185">Reference proteome</keyword>
<dbReference type="InterPro" id="IPR016032">
    <property type="entry name" value="Sig_transdc_resp-reg_C-effctor"/>
</dbReference>
<dbReference type="InterPro" id="IPR011990">
    <property type="entry name" value="TPR-like_helical_dom_sf"/>
</dbReference>
<evidence type="ECO:0000313" key="6">
    <source>
        <dbReference type="Proteomes" id="UP001058860"/>
    </source>
</evidence>
<feature type="domain" description="HTH luxR-type" evidence="4">
    <location>
        <begin position="868"/>
        <end position="933"/>
    </location>
</feature>
<dbReference type="Pfam" id="PF13191">
    <property type="entry name" value="AAA_16"/>
    <property type="match status" value="1"/>
</dbReference>
<dbReference type="Gene3D" id="3.40.50.300">
    <property type="entry name" value="P-loop containing nucleotide triphosphate hydrolases"/>
    <property type="match status" value="1"/>
</dbReference>
<evidence type="ECO:0000259" key="4">
    <source>
        <dbReference type="PROSITE" id="PS50043"/>
    </source>
</evidence>
<dbReference type="EMBL" id="CP088295">
    <property type="protein sequence ID" value="UUY04224.1"/>
    <property type="molecule type" value="Genomic_DNA"/>
</dbReference>
<dbReference type="InterPro" id="IPR000792">
    <property type="entry name" value="Tscrpt_reg_LuxR_C"/>
</dbReference>
<dbReference type="InterPro" id="IPR003593">
    <property type="entry name" value="AAA+_ATPase"/>
</dbReference>
<protein>
    <submittedName>
        <fullName evidence="5">AAA family ATPase</fullName>
    </submittedName>
</protein>
<dbReference type="PANTHER" id="PTHR16305">
    <property type="entry name" value="TESTICULAR SOLUBLE ADENYLYL CYCLASE"/>
    <property type="match status" value="1"/>
</dbReference>
<feature type="compositionally biased region" description="Low complexity" evidence="3">
    <location>
        <begin position="402"/>
        <end position="412"/>
    </location>
</feature>
<gene>
    <name evidence="5" type="ORF">LRS13_01450</name>
</gene>
<keyword evidence="2" id="KW-0067">ATP-binding</keyword>
<dbReference type="SMART" id="SM00421">
    <property type="entry name" value="HTH_LUXR"/>
    <property type="match status" value="1"/>
</dbReference>
<dbReference type="SUPFAM" id="SSF48452">
    <property type="entry name" value="TPR-like"/>
    <property type="match status" value="1"/>
</dbReference>
<dbReference type="PROSITE" id="PS50043">
    <property type="entry name" value="HTH_LUXR_2"/>
    <property type="match status" value="1"/>
</dbReference>
<dbReference type="CDD" id="cd06170">
    <property type="entry name" value="LuxR_C_like"/>
    <property type="match status" value="1"/>
</dbReference>
<proteinExistence type="predicted"/>
<dbReference type="InterPro" id="IPR041664">
    <property type="entry name" value="AAA_16"/>
</dbReference>